<gene>
    <name evidence="1" type="ORF">MRATA1EN22A_LOCUS22813</name>
</gene>
<feature type="non-terminal residue" evidence="1">
    <location>
        <position position="1"/>
    </location>
</feature>
<dbReference type="Proteomes" id="UP001162501">
    <property type="component" value="Chromosome 4"/>
</dbReference>
<proteinExistence type="predicted"/>
<reference evidence="1" key="1">
    <citation type="submission" date="2023-05" db="EMBL/GenBank/DDBJ databases">
        <authorList>
            <consortium name="ELIXIR-Norway"/>
        </authorList>
    </citation>
    <scope>NUCLEOTIDE SEQUENCE</scope>
</reference>
<feature type="non-terminal residue" evidence="1">
    <location>
        <position position="93"/>
    </location>
</feature>
<name>A0AC59ZTF4_RANTA</name>
<protein>
    <submittedName>
        <fullName evidence="1">Uncharacterized protein</fullName>
    </submittedName>
</protein>
<evidence type="ECO:0000313" key="2">
    <source>
        <dbReference type="Proteomes" id="UP001162501"/>
    </source>
</evidence>
<accession>A0AC59ZTF4</accession>
<reference evidence="1" key="2">
    <citation type="submission" date="2025-03" db="EMBL/GenBank/DDBJ databases">
        <authorList>
            <consortium name="ELIXIR-Norway"/>
            <consortium name="Elixir Norway"/>
        </authorList>
    </citation>
    <scope>NUCLEOTIDE SEQUENCE</scope>
</reference>
<dbReference type="EMBL" id="OX596088">
    <property type="protein sequence ID" value="CAN0508427.1"/>
    <property type="molecule type" value="Genomic_DNA"/>
</dbReference>
<organism evidence="1 2">
    <name type="scientific">Rangifer tarandus platyrhynchus</name>
    <name type="common">Svalbard reindeer</name>
    <dbReference type="NCBI Taxonomy" id="3082113"/>
    <lineage>
        <taxon>Eukaryota</taxon>
        <taxon>Metazoa</taxon>
        <taxon>Chordata</taxon>
        <taxon>Craniata</taxon>
        <taxon>Vertebrata</taxon>
        <taxon>Euteleostomi</taxon>
        <taxon>Mammalia</taxon>
        <taxon>Eutheria</taxon>
        <taxon>Laurasiatheria</taxon>
        <taxon>Artiodactyla</taxon>
        <taxon>Ruminantia</taxon>
        <taxon>Pecora</taxon>
        <taxon>Cervidae</taxon>
        <taxon>Odocoileinae</taxon>
        <taxon>Rangifer</taxon>
    </lineage>
</organism>
<sequence length="93" mass="9737">SLPSSPRPALQPSPRNPCSCCRAGCGFLQSLPRPPLRPERARSPAQQRPPVPSCEPRPQPRTAPRSRLPAHPPGRRGAGGGRDPGAPTPLSAG</sequence>
<evidence type="ECO:0000313" key="1">
    <source>
        <dbReference type="EMBL" id="CAN0508427.1"/>
    </source>
</evidence>